<dbReference type="eggNOG" id="ENOG502Z99M">
    <property type="taxonomic scope" value="Bacteria"/>
</dbReference>
<keyword evidence="2" id="KW-1185">Reference proteome</keyword>
<gene>
    <name evidence="1" type="ordered locus">Sta7437_0545</name>
</gene>
<organism evidence="1 2">
    <name type="scientific">Stanieria cyanosphaera (strain ATCC 29371 / PCC 7437)</name>
    <dbReference type="NCBI Taxonomy" id="111780"/>
    <lineage>
        <taxon>Bacteria</taxon>
        <taxon>Bacillati</taxon>
        <taxon>Cyanobacteriota</taxon>
        <taxon>Cyanophyceae</taxon>
        <taxon>Pleurocapsales</taxon>
        <taxon>Dermocarpellaceae</taxon>
        <taxon>Stanieria</taxon>
    </lineage>
</organism>
<sequence>MNYYQETTLTTSKSKINSFGIITPSYAPDFQRCQLLCHSIDKFLSPSVNHYIIVDQKDLLLFRQLETANRQVITKESILPWWIKRLPTHKNLWLSFKTLPVRGWLIQQIIKIAVAQQIKEEISVFVDSDVVFVRPFNLNNFIKNNQVRLFRETVGNEVQKNIQYKWHKAASRLLALPDVDDKIPDYIGQIVTWKKSHAIQLCNYLEQIWSKSWVEILANSWHCSEYTLYGIFVDRILKEQSEHYYDSQIISHDYWEPVFLSESQLENFIQQIKPEQIAIMISAKAKISPQSYQPIIEKNFSLTTT</sequence>
<dbReference type="KEGG" id="scs:Sta7437_0545"/>
<dbReference type="EMBL" id="CP003653">
    <property type="protein sequence ID" value="AFZ34148.1"/>
    <property type="molecule type" value="Genomic_DNA"/>
</dbReference>
<dbReference type="Proteomes" id="UP000010473">
    <property type="component" value="Chromosome"/>
</dbReference>
<evidence type="ECO:0000313" key="2">
    <source>
        <dbReference type="Proteomes" id="UP000010473"/>
    </source>
</evidence>
<dbReference type="Pfam" id="PF20102">
    <property type="entry name" value="DUF6492"/>
    <property type="match status" value="1"/>
</dbReference>
<protein>
    <recommendedName>
        <fullName evidence="3">Glycosyl transferase family 8</fullName>
    </recommendedName>
</protein>
<reference evidence="2" key="1">
    <citation type="journal article" date="2013" name="Proc. Natl. Acad. Sci. U.S.A.">
        <title>Improving the coverage of the cyanobacterial phylum using diversity-driven genome sequencing.</title>
        <authorList>
            <person name="Shih P.M."/>
            <person name="Wu D."/>
            <person name="Latifi A."/>
            <person name="Axen S.D."/>
            <person name="Fewer D.P."/>
            <person name="Talla E."/>
            <person name="Calteau A."/>
            <person name="Cai F."/>
            <person name="Tandeau de Marsac N."/>
            <person name="Rippka R."/>
            <person name="Herdman M."/>
            <person name="Sivonen K."/>
            <person name="Coursin T."/>
            <person name="Laurent T."/>
            <person name="Goodwin L."/>
            <person name="Nolan M."/>
            <person name="Davenport K.W."/>
            <person name="Han C.S."/>
            <person name="Rubin E.M."/>
            <person name="Eisen J.A."/>
            <person name="Woyke T."/>
            <person name="Gugger M."/>
            <person name="Kerfeld C.A."/>
        </authorList>
    </citation>
    <scope>NUCLEOTIDE SEQUENCE [LARGE SCALE GENOMIC DNA]</scope>
    <source>
        <strain evidence="2">ATCC 29371 / PCC 7437</strain>
    </source>
</reference>
<evidence type="ECO:0008006" key="3">
    <source>
        <dbReference type="Google" id="ProtNLM"/>
    </source>
</evidence>
<dbReference type="HOGENOM" id="CLU_084449_0_0_3"/>
<accession>K9XNQ2</accession>
<dbReference type="AlphaFoldDB" id="K9XNQ2"/>
<dbReference type="InterPro" id="IPR045499">
    <property type="entry name" value="DUF6492"/>
</dbReference>
<evidence type="ECO:0000313" key="1">
    <source>
        <dbReference type="EMBL" id="AFZ34148.1"/>
    </source>
</evidence>
<dbReference type="RefSeq" id="WP_015191821.1">
    <property type="nucleotide sequence ID" value="NC_019748.1"/>
</dbReference>
<proteinExistence type="predicted"/>
<name>K9XNQ2_STAC7</name>